<reference evidence="2 3" key="1">
    <citation type="submission" date="2016-10" db="EMBL/GenBank/DDBJ databases">
        <authorList>
            <person name="de Groot N.N."/>
        </authorList>
    </citation>
    <scope>NUCLEOTIDE SEQUENCE [LARGE SCALE GENOMIC DNA]</scope>
    <source>
        <strain evidence="2 3">DSM 26000</strain>
    </source>
</reference>
<organism evidence="2 3">
    <name type="scientific">Halpernia frigidisoli</name>
    <dbReference type="NCBI Taxonomy" id="1125876"/>
    <lineage>
        <taxon>Bacteria</taxon>
        <taxon>Pseudomonadati</taxon>
        <taxon>Bacteroidota</taxon>
        <taxon>Flavobacteriia</taxon>
        <taxon>Flavobacteriales</taxon>
        <taxon>Weeksellaceae</taxon>
        <taxon>Chryseobacterium group</taxon>
        <taxon>Halpernia</taxon>
    </lineage>
</organism>
<feature type="domain" description="Glycosyltransferase 2-like" evidence="1">
    <location>
        <begin position="34"/>
        <end position="144"/>
    </location>
</feature>
<dbReference type="EMBL" id="FOQT01000002">
    <property type="protein sequence ID" value="SFI09735.1"/>
    <property type="molecule type" value="Genomic_DNA"/>
</dbReference>
<keyword evidence="2" id="KW-0808">Transferase</keyword>
<dbReference type="AlphaFoldDB" id="A0A1I3FEV1"/>
<sequence>MALPGSSWFIGETGFHNFLFLILNIVKTNHPLVSVIVVSYNQGKYITQMLDSLKNQTFYNWELIVADDASKDKSVDIFNSWLLNNKVSAKKIYHDNNKGLATVLNKAVEICDGEFIKIIAADDYLHSEYLKKCINFLVEKGESYGMVFTDTFAVSEENKLLPDIADYNSLANLDPIYFNEMLLFGNRIAGLTVLIRKKVLIETGKYDIKFLIEDYYRWLKISEKYLIAYIPKKLTYYRLHEENISKIKAERIGLEANFLPLLFDKKGHLKTKIDNYIQELYLNKKKIPMYLLKIYFSYPYAKHTLKFCIKNKIPSLFYRAFFSLSVRLGYKF</sequence>
<dbReference type="Proteomes" id="UP000198931">
    <property type="component" value="Unassembled WGS sequence"/>
</dbReference>
<accession>A0A1I3FEV1</accession>
<evidence type="ECO:0000259" key="1">
    <source>
        <dbReference type="Pfam" id="PF00535"/>
    </source>
</evidence>
<evidence type="ECO:0000313" key="2">
    <source>
        <dbReference type="EMBL" id="SFI09735.1"/>
    </source>
</evidence>
<dbReference type="OrthoDB" id="396512at2"/>
<dbReference type="Gene3D" id="3.90.550.10">
    <property type="entry name" value="Spore Coat Polysaccharide Biosynthesis Protein SpsA, Chain A"/>
    <property type="match status" value="1"/>
</dbReference>
<dbReference type="STRING" id="1125876.SAMN05443292_1336"/>
<proteinExistence type="predicted"/>
<dbReference type="Pfam" id="PF00535">
    <property type="entry name" value="Glycos_transf_2"/>
    <property type="match status" value="1"/>
</dbReference>
<evidence type="ECO:0000313" key="3">
    <source>
        <dbReference type="Proteomes" id="UP000198931"/>
    </source>
</evidence>
<dbReference type="RefSeq" id="WP_090079360.1">
    <property type="nucleotide sequence ID" value="NZ_FOQT01000002.1"/>
</dbReference>
<dbReference type="InterPro" id="IPR001173">
    <property type="entry name" value="Glyco_trans_2-like"/>
</dbReference>
<dbReference type="PANTHER" id="PTHR22916:SF3">
    <property type="entry name" value="UDP-GLCNAC:BETAGAL BETA-1,3-N-ACETYLGLUCOSAMINYLTRANSFERASE-LIKE PROTEIN 1"/>
    <property type="match status" value="1"/>
</dbReference>
<name>A0A1I3FEV1_9FLAO</name>
<protein>
    <submittedName>
        <fullName evidence="2">Glycosyl transferase family 2</fullName>
    </submittedName>
</protein>
<dbReference type="GO" id="GO:0016758">
    <property type="term" value="F:hexosyltransferase activity"/>
    <property type="evidence" value="ECO:0007669"/>
    <property type="project" value="UniProtKB-ARBA"/>
</dbReference>
<keyword evidence="3" id="KW-1185">Reference proteome</keyword>
<dbReference type="PANTHER" id="PTHR22916">
    <property type="entry name" value="GLYCOSYLTRANSFERASE"/>
    <property type="match status" value="1"/>
</dbReference>
<dbReference type="SUPFAM" id="SSF53448">
    <property type="entry name" value="Nucleotide-diphospho-sugar transferases"/>
    <property type="match status" value="1"/>
</dbReference>
<dbReference type="InterPro" id="IPR029044">
    <property type="entry name" value="Nucleotide-diphossugar_trans"/>
</dbReference>
<gene>
    <name evidence="2" type="ORF">SAMN05443292_1336</name>
</gene>